<keyword evidence="2" id="KW-1185">Reference proteome</keyword>
<proteinExistence type="predicted"/>
<protein>
    <submittedName>
        <fullName evidence="1">Uncharacterized protein</fullName>
    </submittedName>
</protein>
<dbReference type="RefSeq" id="WP_144247321.1">
    <property type="nucleotide sequence ID" value="NZ_VLPK01000001.1"/>
</dbReference>
<accession>A0A556MV68</accession>
<sequence length="167" mass="18246">MKTLKTLILTGTMLGITLMFSQCRQQPPVDDGSQQQIPYNKEKAQVHIISIKTAAQYVSTYKVGRLGLDRQVRDTGYLTKSFNLPIAEQFNRDAIAALLNQPGAQGIRIYLGQDSKNGFVNLVLVATDEKGKDITGDDGQVMKFTKNSAPAIALEAGQRCPTLCSPN</sequence>
<evidence type="ECO:0000313" key="1">
    <source>
        <dbReference type="EMBL" id="TSJ43755.1"/>
    </source>
</evidence>
<evidence type="ECO:0000313" key="2">
    <source>
        <dbReference type="Proteomes" id="UP000318733"/>
    </source>
</evidence>
<dbReference type="OrthoDB" id="661656at2"/>
<organism evidence="1 2">
    <name type="scientific">Mucilaginibacter corticis</name>
    <dbReference type="NCBI Taxonomy" id="2597670"/>
    <lineage>
        <taxon>Bacteria</taxon>
        <taxon>Pseudomonadati</taxon>
        <taxon>Bacteroidota</taxon>
        <taxon>Sphingobacteriia</taxon>
        <taxon>Sphingobacteriales</taxon>
        <taxon>Sphingobacteriaceae</taxon>
        <taxon>Mucilaginibacter</taxon>
    </lineage>
</organism>
<gene>
    <name evidence="1" type="ORF">FO440_06085</name>
</gene>
<dbReference type="Proteomes" id="UP000318733">
    <property type="component" value="Unassembled WGS sequence"/>
</dbReference>
<reference evidence="1 2" key="1">
    <citation type="submission" date="2019-07" db="EMBL/GenBank/DDBJ databases">
        <authorList>
            <person name="Huq M.A."/>
        </authorList>
    </citation>
    <scope>NUCLEOTIDE SEQUENCE [LARGE SCALE GENOMIC DNA]</scope>
    <source>
        <strain evidence="1 2">MAH-19</strain>
    </source>
</reference>
<name>A0A556MV68_9SPHI</name>
<dbReference type="EMBL" id="VLPK01000001">
    <property type="protein sequence ID" value="TSJ43755.1"/>
    <property type="molecule type" value="Genomic_DNA"/>
</dbReference>
<comment type="caution">
    <text evidence="1">The sequence shown here is derived from an EMBL/GenBank/DDBJ whole genome shotgun (WGS) entry which is preliminary data.</text>
</comment>
<dbReference type="AlphaFoldDB" id="A0A556MV68"/>